<gene>
    <name evidence="4" type="ORF">NSA58_01190</name>
</gene>
<feature type="domain" description="Calcineurin-like phosphoesterase" evidence="3">
    <location>
        <begin position="51"/>
        <end position="222"/>
    </location>
</feature>
<keyword evidence="5" id="KW-1185">Reference proteome</keyword>
<dbReference type="GO" id="GO:0046872">
    <property type="term" value="F:metal ion binding"/>
    <property type="evidence" value="ECO:0007669"/>
    <property type="project" value="UniProtKB-KW"/>
</dbReference>
<dbReference type="Pfam" id="PF00149">
    <property type="entry name" value="Metallophos"/>
    <property type="match status" value="1"/>
</dbReference>
<accession>A0A9X2M726</accession>
<evidence type="ECO:0000313" key="4">
    <source>
        <dbReference type="EMBL" id="MCR1821388.1"/>
    </source>
</evidence>
<protein>
    <submittedName>
        <fullName evidence="4">Metallophosphoesterase</fullName>
    </submittedName>
</protein>
<evidence type="ECO:0000256" key="1">
    <source>
        <dbReference type="ARBA" id="ARBA00022723"/>
    </source>
</evidence>
<dbReference type="CDD" id="cd07385">
    <property type="entry name" value="MPP_YkuE_C"/>
    <property type="match status" value="1"/>
</dbReference>
<name>A0A9X2M726_9FIRM</name>
<dbReference type="EMBL" id="JANKBY010000006">
    <property type="protein sequence ID" value="MCR1821388.1"/>
    <property type="molecule type" value="Genomic_DNA"/>
</dbReference>
<keyword evidence="2" id="KW-0378">Hydrolase</keyword>
<organism evidence="4 5">
    <name type="scientific">Terrisporobacter muris</name>
    <dbReference type="NCBI Taxonomy" id="2963284"/>
    <lineage>
        <taxon>Bacteria</taxon>
        <taxon>Bacillati</taxon>
        <taxon>Bacillota</taxon>
        <taxon>Clostridia</taxon>
        <taxon>Peptostreptococcales</taxon>
        <taxon>Peptostreptococcaceae</taxon>
        <taxon>Terrisporobacter</taxon>
    </lineage>
</organism>
<dbReference type="GO" id="GO:0009245">
    <property type="term" value="P:lipid A biosynthetic process"/>
    <property type="evidence" value="ECO:0007669"/>
    <property type="project" value="TreeGrafter"/>
</dbReference>
<dbReference type="PANTHER" id="PTHR31302">
    <property type="entry name" value="TRANSMEMBRANE PROTEIN WITH METALLOPHOSPHOESTERASE DOMAIN-RELATED"/>
    <property type="match status" value="1"/>
</dbReference>
<reference evidence="4" key="1">
    <citation type="submission" date="2022-07" db="EMBL/GenBank/DDBJ databases">
        <title>Enhanced cultured diversity of the mouse gut microbiota enables custom-made synthetic communities.</title>
        <authorList>
            <person name="Afrizal A."/>
        </authorList>
    </citation>
    <scope>NUCLEOTIDE SEQUENCE</scope>
    <source>
        <strain evidence="4">DSM 29186</strain>
    </source>
</reference>
<dbReference type="PANTHER" id="PTHR31302:SF31">
    <property type="entry name" value="PHOSPHODIESTERASE YAEI"/>
    <property type="match status" value="1"/>
</dbReference>
<dbReference type="PROSITE" id="PS51257">
    <property type="entry name" value="PROKAR_LIPOPROTEIN"/>
    <property type="match status" value="1"/>
</dbReference>
<dbReference type="InterPro" id="IPR029052">
    <property type="entry name" value="Metallo-depent_PP-like"/>
</dbReference>
<evidence type="ECO:0000256" key="2">
    <source>
        <dbReference type="ARBA" id="ARBA00022801"/>
    </source>
</evidence>
<sequence>MKVIKNRKRAVIITLVLLIGSCLFLYYENNSIVISKYSYTNEKIPSSFKNLKILQISDFHNAQFGKNQSLVVKKIKQCEPDIIVITGDLIDRRRYDLEKSMDLVKQIVDIAPVYYVSGNHEAWSGHYDEIKKALLSENVKVLDNDSVDIQKGEDSITLIGVKDPDFLTSNYIEGTDYSELEKYLESVSKDNDFEILLSHRPELMWLYKKCKVDLVFTGHVHGGQIRLPFVGGIIGPDQGFFPKYDSGEFVEEDTTMILSRGLGNSVFPFRIFNRPELVLVELGK</sequence>
<evidence type="ECO:0000259" key="3">
    <source>
        <dbReference type="Pfam" id="PF00149"/>
    </source>
</evidence>
<comment type="caution">
    <text evidence="4">The sequence shown here is derived from an EMBL/GenBank/DDBJ whole genome shotgun (WGS) entry which is preliminary data.</text>
</comment>
<keyword evidence="1" id="KW-0479">Metal-binding</keyword>
<dbReference type="RefSeq" id="WP_079764713.1">
    <property type="nucleotide sequence ID" value="NZ_JANKBY010000006.1"/>
</dbReference>
<proteinExistence type="predicted"/>
<dbReference type="SUPFAM" id="SSF56300">
    <property type="entry name" value="Metallo-dependent phosphatases"/>
    <property type="match status" value="1"/>
</dbReference>
<dbReference type="GO" id="GO:0016020">
    <property type="term" value="C:membrane"/>
    <property type="evidence" value="ECO:0007669"/>
    <property type="project" value="GOC"/>
</dbReference>
<dbReference type="InterPro" id="IPR004843">
    <property type="entry name" value="Calcineurin-like_PHP"/>
</dbReference>
<dbReference type="GO" id="GO:0008758">
    <property type="term" value="F:UDP-2,3-diacylglucosamine hydrolase activity"/>
    <property type="evidence" value="ECO:0007669"/>
    <property type="project" value="TreeGrafter"/>
</dbReference>
<evidence type="ECO:0000313" key="5">
    <source>
        <dbReference type="Proteomes" id="UP001140817"/>
    </source>
</evidence>
<dbReference type="Gene3D" id="3.60.21.10">
    <property type="match status" value="1"/>
</dbReference>
<dbReference type="Proteomes" id="UP001140817">
    <property type="component" value="Unassembled WGS sequence"/>
</dbReference>
<dbReference type="InterPro" id="IPR051158">
    <property type="entry name" value="Metallophosphoesterase_sf"/>
</dbReference>
<dbReference type="AlphaFoldDB" id="A0A9X2M726"/>